<keyword evidence="1" id="KW-0472">Membrane</keyword>
<protein>
    <submittedName>
        <fullName evidence="2">Carboxypeptidase regulatory-like domain-containing protein</fullName>
    </submittedName>
</protein>
<name>A0A853JAQ9_9GAMM</name>
<sequence length="80" mass="8624">MTPQALLAGILALSVALACARLLLWQRRAPPAARARAWRLALLLALQPLAAWLLYRTLLPPELPTRAGTMTVLTAGATRV</sequence>
<keyword evidence="2" id="KW-0378">Hydrolase</keyword>
<keyword evidence="2" id="KW-0121">Carboxypeptidase</keyword>
<feature type="non-terminal residue" evidence="2">
    <location>
        <position position="80"/>
    </location>
</feature>
<accession>A0A853JAQ9</accession>
<gene>
    <name evidence="2" type="ORF">H0E84_05025</name>
</gene>
<evidence type="ECO:0000313" key="3">
    <source>
        <dbReference type="Proteomes" id="UP000578091"/>
    </source>
</evidence>
<feature type="transmembrane region" description="Helical" evidence="1">
    <location>
        <begin position="6"/>
        <end position="25"/>
    </location>
</feature>
<keyword evidence="1" id="KW-0812">Transmembrane</keyword>
<comment type="caution">
    <text evidence="2">The sequence shown here is derived from an EMBL/GenBank/DDBJ whole genome shotgun (WGS) entry which is preliminary data.</text>
</comment>
<keyword evidence="3" id="KW-1185">Reference proteome</keyword>
<keyword evidence="1" id="KW-1133">Transmembrane helix</keyword>
<dbReference type="EMBL" id="JACCKA010000033">
    <property type="protein sequence ID" value="NZA25738.1"/>
    <property type="molecule type" value="Genomic_DNA"/>
</dbReference>
<keyword evidence="2" id="KW-0645">Protease</keyword>
<proteinExistence type="predicted"/>
<dbReference type="GO" id="GO:0004180">
    <property type="term" value="F:carboxypeptidase activity"/>
    <property type="evidence" value="ECO:0007669"/>
    <property type="project" value="UniProtKB-KW"/>
</dbReference>
<evidence type="ECO:0000256" key="1">
    <source>
        <dbReference type="SAM" id="Phobius"/>
    </source>
</evidence>
<organism evidence="2 3">
    <name type="scientific">Luteimonas salinisoli</name>
    <dbReference type="NCBI Taxonomy" id="2752307"/>
    <lineage>
        <taxon>Bacteria</taxon>
        <taxon>Pseudomonadati</taxon>
        <taxon>Pseudomonadota</taxon>
        <taxon>Gammaproteobacteria</taxon>
        <taxon>Lysobacterales</taxon>
        <taxon>Lysobacteraceae</taxon>
        <taxon>Luteimonas</taxon>
    </lineage>
</organism>
<evidence type="ECO:0000313" key="2">
    <source>
        <dbReference type="EMBL" id="NZA25738.1"/>
    </source>
</evidence>
<dbReference type="RefSeq" id="WP_425600461.1">
    <property type="nucleotide sequence ID" value="NZ_JACCKA010000033.1"/>
</dbReference>
<dbReference type="AlphaFoldDB" id="A0A853JAQ9"/>
<dbReference type="Proteomes" id="UP000578091">
    <property type="component" value="Unassembled WGS sequence"/>
</dbReference>
<feature type="transmembrane region" description="Helical" evidence="1">
    <location>
        <begin position="37"/>
        <end position="55"/>
    </location>
</feature>
<reference evidence="2 3" key="1">
    <citation type="submission" date="2020-07" db="EMBL/GenBank/DDBJ databases">
        <title>Luteimonas sp. SJ-92.</title>
        <authorList>
            <person name="Huang X.-X."/>
            <person name="Xu L."/>
            <person name="Sun J.-Q."/>
        </authorList>
    </citation>
    <scope>NUCLEOTIDE SEQUENCE [LARGE SCALE GENOMIC DNA]</scope>
    <source>
        <strain evidence="2 3">SJ-92</strain>
    </source>
</reference>